<keyword evidence="3" id="KW-0472">Membrane</keyword>
<feature type="compositionally biased region" description="Basic and acidic residues" evidence="2">
    <location>
        <begin position="114"/>
        <end position="148"/>
    </location>
</feature>
<sequence>MPSPSGPAPRRNPSILAADTGDRRPQPPRRQPSRFITVDSVLQYASDVPSAQQRRPQRPRQSRTNSGRPLDPRLTGRFAPPHMPPRSTKTSEKLVLLPEAIEEDDEKGEFGVGAEDKGPPKDDEDYRQPGREKSKSYAERLPKHKRTEKELSRVTAFCTAQAYKLQSTATFVRQRHGARAKLYDDCLYCAYHLPLLPGTDGYRLLSSPPVVSAKGGMVLDEAIERSEQRNYRGDFDEDEEEHSVRGEQMPEDAASYEIAEQEDERAHINGIRRDSTGNFSNRSVSPTGNTVPTDAHKYAEMFVFSYGVVVFWNFSERQEKDVLADLTFATMVDEKGHITSNLPLTTNPLDEEDFETEEFHFEYNNELSRPRIYNDMITLRSGDHMIKLAISHAIAQSTKLSFFEETMAGQMEAAKDVPARLAKTGELGMKREDVIKLLGGLFKSRVDVNLSSNVLDTPDLIWEDEPTLNPLYTAVTEYLEIKPRIQVLNERCRVFLDLAEVLSDYVSDNKMSRITWIIIVLIGISILVTCTEVFLRFAILTSKKGHAGASATTPGLTPLSHELL</sequence>
<dbReference type="Pfam" id="PF02582">
    <property type="entry name" value="DUF155"/>
    <property type="match status" value="1"/>
</dbReference>
<reference evidence="5 6" key="1">
    <citation type="submission" date="2023-08" db="EMBL/GenBank/DDBJ databases">
        <title>Black Yeasts Isolated from many extreme environments.</title>
        <authorList>
            <person name="Coleine C."/>
            <person name="Stajich J.E."/>
            <person name="Selbmann L."/>
        </authorList>
    </citation>
    <scope>NUCLEOTIDE SEQUENCE [LARGE SCALE GENOMIC DNA]</scope>
    <source>
        <strain evidence="5 6">CCFEE 5885</strain>
    </source>
</reference>
<evidence type="ECO:0000256" key="1">
    <source>
        <dbReference type="ARBA" id="ARBA00008306"/>
    </source>
</evidence>
<gene>
    <name evidence="5" type="primary">sif3</name>
    <name evidence="5" type="ORF">LTR24_002836</name>
</gene>
<dbReference type="InterPro" id="IPR003734">
    <property type="entry name" value="DUF155"/>
</dbReference>
<dbReference type="InterPro" id="IPR051624">
    <property type="entry name" value="RMD1/Sad1-interacting"/>
</dbReference>
<keyword evidence="3" id="KW-1133">Transmembrane helix</keyword>
<evidence type="ECO:0000256" key="2">
    <source>
        <dbReference type="SAM" id="MobiDB-lite"/>
    </source>
</evidence>
<dbReference type="PANTHER" id="PTHR16255:SF4">
    <property type="entry name" value="SPORULATION PROTEIN RMD8"/>
    <property type="match status" value="1"/>
</dbReference>
<feature type="transmembrane region" description="Helical" evidence="3">
    <location>
        <begin position="514"/>
        <end position="535"/>
    </location>
</feature>
<dbReference type="EMBL" id="JAVRRG010000025">
    <property type="protein sequence ID" value="KAK5095872.1"/>
    <property type="molecule type" value="Genomic_DNA"/>
</dbReference>
<keyword evidence="6" id="KW-1185">Reference proteome</keyword>
<name>A0ABR0KGK4_9EURO</name>
<feature type="domain" description="DUF155" evidence="4">
    <location>
        <begin position="301"/>
        <end position="489"/>
    </location>
</feature>
<comment type="similarity">
    <text evidence="1">Belongs to the RMD1/sif2 family.</text>
</comment>
<accession>A0ABR0KGK4</accession>
<dbReference type="PANTHER" id="PTHR16255">
    <property type="entry name" value="REQUIRED FOR MEIOTIC NUCLEAR DIVISION PROTEIN 1 HOMOLOG"/>
    <property type="match status" value="1"/>
</dbReference>
<evidence type="ECO:0000256" key="3">
    <source>
        <dbReference type="SAM" id="Phobius"/>
    </source>
</evidence>
<keyword evidence="3" id="KW-0812">Transmembrane</keyword>
<feature type="region of interest" description="Disordered" evidence="2">
    <location>
        <begin position="1"/>
        <end position="148"/>
    </location>
</feature>
<evidence type="ECO:0000259" key="4">
    <source>
        <dbReference type="Pfam" id="PF02582"/>
    </source>
</evidence>
<dbReference type="Proteomes" id="UP001345013">
    <property type="component" value="Unassembled WGS sequence"/>
</dbReference>
<organism evidence="5 6">
    <name type="scientific">Lithohypha guttulata</name>
    <dbReference type="NCBI Taxonomy" id="1690604"/>
    <lineage>
        <taxon>Eukaryota</taxon>
        <taxon>Fungi</taxon>
        <taxon>Dikarya</taxon>
        <taxon>Ascomycota</taxon>
        <taxon>Pezizomycotina</taxon>
        <taxon>Eurotiomycetes</taxon>
        <taxon>Chaetothyriomycetidae</taxon>
        <taxon>Chaetothyriales</taxon>
        <taxon>Trichomeriaceae</taxon>
        <taxon>Lithohypha</taxon>
    </lineage>
</organism>
<proteinExistence type="inferred from homology"/>
<evidence type="ECO:0000313" key="5">
    <source>
        <dbReference type="EMBL" id="KAK5095872.1"/>
    </source>
</evidence>
<evidence type="ECO:0000313" key="6">
    <source>
        <dbReference type="Proteomes" id="UP001345013"/>
    </source>
</evidence>
<protein>
    <submittedName>
        <fullName evidence="5">Sad1-interacting factor 3</fullName>
    </submittedName>
</protein>
<comment type="caution">
    <text evidence="5">The sequence shown here is derived from an EMBL/GenBank/DDBJ whole genome shotgun (WGS) entry which is preliminary data.</text>
</comment>